<keyword evidence="2" id="KW-1185">Reference proteome</keyword>
<sequence>MTSAGVIATVCAVLLRPGAAGLVALNRFAVNGAVTKLSVGRSGSTLPTFSEHTYLGGEHLTYR</sequence>
<evidence type="ECO:0000313" key="2">
    <source>
        <dbReference type="Proteomes" id="UP001560045"/>
    </source>
</evidence>
<name>A0ABV3XKY3_9ACTN</name>
<dbReference type="EMBL" id="JBFNXQ010000115">
    <property type="protein sequence ID" value="MEX5721256.1"/>
    <property type="molecule type" value="Genomic_DNA"/>
</dbReference>
<proteinExistence type="predicted"/>
<protein>
    <submittedName>
        <fullName evidence="1">Uncharacterized protein</fullName>
    </submittedName>
</protein>
<dbReference type="Proteomes" id="UP001560045">
    <property type="component" value="Unassembled WGS sequence"/>
</dbReference>
<gene>
    <name evidence="1" type="ORF">ABQ292_23150</name>
</gene>
<evidence type="ECO:0000313" key="1">
    <source>
        <dbReference type="EMBL" id="MEX5721256.1"/>
    </source>
</evidence>
<comment type="caution">
    <text evidence="1">The sequence shown here is derived from an EMBL/GenBank/DDBJ whole genome shotgun (WGS) entry which is preliminary data.</text>
</comment>
<accession>A0ABV3XKY3</accession>
<dbReference type="RefSeq" id="WP_369210065.1">
    <property type="nucleotide sequence ID" value="NZ_JBFNXQ010000115.1"/>
</dbReference>
<organism evidence="1 2">
    <name type="scientific">Geodermatophilus maliterrae</name>
    <dbReference type="NCBI Taxonomy" id="3162531"/>
    <lineage>
        <taxon>Bacteria</taxon>
        <taxon>Bacillati</taxon>
        <taxon>Actinomycetota</taxon>
        <taxon>Actinomycetes</taxon>
        <taxon>Geodermatophilales</taxon>
        <taxon>Geodermatophilaceae</taxon>
        <taxon>Geodermatophilus</taxon>
    </lineage>
</organism>
<reference evidence="1 2" key="1">
    <citation type="submission" date="2024-06" db="EMBL/GenBank/DDBJ databases">
        <title>Draft genome sequence of Geodermatophilus badlandi, a novel member of the Geodermatophilaceae isolated from badland sedimentary rocks in the Red desert, Wyoming, USA.</title>
        <authorList>
            <person name="Ben Tekaya S."/>
            <person name="Nouioui I."/>
            <person name="Flores G.M."/>
            <person name="Shaal M.N."/>
            <person name="Bredoire F."/>
            <person name="Basile F."/>
            <person name="Van Diepen L."/>
            <person name="Ward N.L."/>
        </authorList>
    </citation>
    <scope>NUCLEOTIDE SEQUENCE [LARGE SCALE GENOMIC DNA]</scope>
    <source>
        <strain evidence="1 2">WL48A</strain>
    </source>
</reference>